<comment type="similarity">
    <text evidence="2 4">Belongs to the peptidase M16 family.</text>
</comment>
<keyword evidence="8" id="KW-1185">Reference proteome</keyword>
<gene>
    <name evidence="7" type="primary">mpp</name>
    <name evidence="7" type="ORF">GCM10007276_10150</name>
</gene>
<evidence type="ECO:0000313" key="8">
    <source>
        <dbReference type="Proteomes" id="UP000602745"/>
    </source>
</evidence>
<dbReference type="InterPro" id="IPR001431">
    <property type="entry name" value="Pept_M16_Zn_BS"/>
</dbReference>
<dbReference type="PANTHER" id="PTHR11851">
    <property type="entry name" value="METALLOPROTEASE"/>
    <property type="match status" value="1"/>
</dbReference>
<dbReference type="Gene3D" id="3.30.830.10">
    <property type="entry name" value="Metalloenzyme, LuxS/M16 peptidase-like"/>
    <property type="match status" value="2"/>
</dbReference>
<keyword evidence="3" id="KW-0378">Hydrolase</keyword>
<evidence type="ECO:0000256" key="1">
    <source>
        <dbReference type="ARBA" id="ARBA00001947"/>
    </source>
</evidence>
<evidence type="ECO:0000259" key="6">
    <source>
        <dbReference type="Pfam" id="PF05193"/>
    </source>
</evidence>
<dbReference type="InterPro" id="IPR011765">
    <property type="entry name" value="Pept_M16_N"/>
</dbReference>
<dbReference type="RefSeq" id="WP_188408580.1">
    <property type="nucleotide sequence ID" value="NZ_BMCP01000001.1"/>
</dbReference>
<comment type="cofactor">
    <cofactor evidence="1">
        <name>Zn(2+)</name>
        <dbReference type="ChEBI" id="CHEBI:29105"/>
    </cofactor>
</comment>
<dbReference type="EMBL" id="BMCP01000001">
    <property type="protein sequence ID" value="GGE34692.1"/>
    <property type="molecule type" value="Genomic_DNA"/>
</dbReference>
<evidence type="ECO:0000259" key="5">
    <source>
        <dbReference type="Pfam" id="PF00675"/>
    </source>
</evidence>
<dbReference type="InterPro" id="IPR011249">
    <property type="entry name" value="Metalloenz_LuxS/M16"/>
</dbReference>
<dbReference type="GO" id="GO:0006508">
    <property type="term" value="P:proteolysis"/>
    <property type="evidence" value="ECO:0007669"/>
    <property type="project" value="InterPro"/>
</dbReference>
<dbReference type="PANTHER" id="PTHR11851:SF49">
    <property type="entry name" value="MITOCHONDRIAL-PROCESSING PEPTIDASE SUBUNIT ALPHA"/>
    <property type="match status" value="1"/>
</dbReference>
<keyword evidence="3" id="KW-0645">Protease</keyword>
<name>A0A8J2VKK8_9RHOB</name>
<feature type="domain" description="Peptidase M16 C-terminal" evidence="6">
    <location>
        <begin position="167"/>
        <end position="337"/>
    </location>
</feature>
<evidence type="ECO:0000256" key="2">
    <source>
        <dbReference type="ARBA" id="ARBA00007261"/>
    </source>
</evidence>
<reference evidence="7" key="1">
    <citation type="journal article" date="2014" name="Int. J. Syst. Evol. Microbiol.">
        <title>Complete genome sequence of Corynebacterium casei LMG S-19264T (=DSM 44701T), isolated from a smear-ripened cheese.</title>
        <authorList>
            <consortium name="US DOE Joint Genome Institute (JGI-PGF)"/>
            <person name="Walter F."/>
            <person name="Albersmeier A."/>
            <person name="Kalinowski J."/>
            <person name="Ruckert C."/>
        </authorList>
    </citation>
    <scope>NUCLEOTIDE SEQUENCE</scope>
    <source>
        <strain evidence="7">CCM 7684</strain>
    </source>
</reference>
<dbReference type="InterPro" id="IPR050361">
    <property type="entry name" value="MPP/UQCRC_Complex"/>
</dbReference>
<dbReference type="AlphaFoldDB" id="A0A8J2VKK8"/>
<dbReference type="SUPFAM" id="SSF63411">
    <property type="entry name" value="LuxS/MPP-like metallohydrolase"/>
    <property type="match status" value="2"/>
</dbReference>
<dbReference type="PROSITE" id="PS00143">
    <property type="entry name" value="INSULINASE"/>
    <property type="match status" value="1"/>
</dbReference>
<evidence type="ECO:0000256" key="4">
    <source>
        <dbReference type="RuleBase" id="RU004447"/>
    </source>
</evidence>
<dbReference type="Pfam" id="PF05193">
    <property type="entry name" value="Peptidase_M16_C"/>
    <property type="match status" value="1"/>
</dbReference>
<protein>
    <submittedName>
        <fullName evidence="7">Peptidase M16</fullName>
    </submittedName>
</protein>
<dbReference type="InterPro" id="IPR007863">
    <property type="entry name" value="Peptidase_M16_C"/>
</dbReference>
<comment type="caution">
    <text evidence="7">The sequence shown here is derived from an EMBL/GenBank/DDBJ whole genome shotgun (WGS) entry which is preliminary data.</text>
</comment>
<accession>A0A8J2VKK8</accession>
<dbReference type="GO" id="GO:0046872">
    <property type="term" value="F:metal ion binding"/>
    <property type="evidence" value="ECO:0007669"/>
    <property type="project" value="InterPro"/>
</dbReference>
<evidence type="ECO:0000256" key="3">
    <source>
        <dbReference type="ARBA" id="ARBA00023049"/>
    </source>
</evidence>
<sequence>MSVEISRLSNGTAVVTERMPAIRTASLSVAFGAGVRSEQPREHGLAHFLEHMAFKGTSRRSAKDIAEEIEQVGGDLNAATGVEQTAYYARVLEGDVPLAMDILSDIVADPIFDPAEVRREKGVIVQEISAVDDTPDDLIFDLVQEAAFPDQALGRSILGTPGTVKALKRQDLISFREAHYCAPQAVVAAAGAVDHAHIVKLAEDHLALGQGKPAMKDPALFKGGERRIDRDLEQAHVALVFPGRALVDPATYAIQIYANILGGGMSSRLFQEVREKRGLAYSVYAFHWSYADTGMFGVYAGTGENSLAELMSVTLDEMAETAATLTEREVIRAKAQMRMGLTVSLEQPSSRIEQMTRHMFAFGQPLEAADILERLEATTVEDVRHAALAALQGPMALAAVGPIAGLASVDRLAQRVGAQAA</sequence>
<organism evidence="7 8">
    <name type="scientific">Agaricicola taiwanensis</name>
    <dbReference type="NCBI Taxonomy" id="591372"/>
    <lineage>
        <taxon>Bacteria</taxon>
        <taxon>Pseudomonadati</taxon>
        <taxon>Pseudomonadota</taxon>
        <taxon>Alphaproteobacteria</taxon>
        <taxon>Rhodobacterales</taxon>
        <taxon>Paracoccaceae</taxon>
        <taxon>Agaricicola</taxon>
    </lineage>
</organism>
<evidence type="ECO:0000313" key="7">
    <source>
        <dbReference type="EMBL" id="GGE34692.1"/>
    </source>
</evidence>
<dbReference type="Proteomes" id="UP000602745">
    <property type="component" value="Unassembled WGS sequence"/>
</dbReference>
<dbReference type="GO" id="GO:0004222">
    <property type="term" value="F:metalloendopeptidase activity"/>
    <property type="evidence" value="ECO:0007669"/>
    <property type="project" value="InterPro"/>
</dbReference>
<proteinExistence type="inferred from homology"/>
<keyword evidence="3" id="KW-0482">Metalloprotease</keyword>
<feature type="domain" description="Peptidase M16 N-terminal" evidence="5">
    <location>
        <begin position="14"/>
        <end position="160"/>
    </location>
</feature>
<reference evidence="7" key="2">
    <citation type="submission" date="2020-09" db="EMBL/GenBank/DDBJ databases">
        <authorList>
            <person name="Sun Q."/>
            <person name="Sedlacek I."/>
        </authorList>
    </citation>
    <scope>NUCLEOTIDE SEQUENCE</scope>
    <source>
        <strain evidence="7">CCM 7684</strain>
    </source>
</reference>
<dbReference type="Pfam" id="PF00675">
    <property type="entry name" value="Peptidase_M16"/>
    <property type="match status" value="1"/>
</dbReference>
<dbReference type="FunFam" id="3.30.830.10:FF:000008">
    <property type="entry name" value="Mitochondrial-processing peptidase subunit beta"/>
    <property type="match status" value="1"/>
</dbReference>